<evidence type="ECO:0000313" key="2">
    <source>
        <dbReference type="EMBL" id="EEN70000.1"/>
    </source>
</evidence>
<evidence type="ECO:0008006" key="3">
    <source>
        <dbReference type="Google" id="ProtNLM"/>
    </source>
</evidence>
<gene>
    <name evidence="2" type="ORF">BRAFLDRAFT_113735</name>
</gene>
<feature type="compositionally biased region" description="Polar residues" evidence="1">
    <location>
        <begin position="197"/>
        <end position="206"/>
    </location>
</feature>
<dbReference type="STRING" id="7739.C3XPX9"/>
<name>C3XPX9_BRAFL</name>
<feature type="compositionally biased region" description="Basic and acidic residues" evidence="1">
    <location>
        <begin position="167"/>
        <end position="176"/>
    </location>
</feature>
<organism evidence="2">
    <name type="scientific">Branchiostoma floridae</name>
    <name type="common">Florida lancelet</name>
    <name type="synonym">Amphioxus</name>
    <dbReference type="NCBI Taxonomy" id="7739"/>
    <lineage>
        <taxon>Eukaryota</taxon>
        <taxon>Metazoa</taxon>
        <taxon>Chordata</taxon>
        <taxon>Cephalochordata</taxon>
        <taxon>Leptocardii</taxon>
        <taxon>Amphioxiformes</taxon>
        <taxon>Branchiostomatidae</taxon>
        <taxon>Branchiostoma</taxon>
    </lineage>
</organism>
<protein>
    <recommendedName>
        <fullName evidence="3">Sperm-associated antigen 7 homolog</fullName>
    </recommendedName>
</protein>
<dbReference type="AlphaFoldDB" id="C3XPX9"/>
<accession>C3XPX9</accession>
<dbReference type="InterPro" id="IPR036867">
    <property type="entry name" value="R3H_dom_sf"/>
</dbReference>
<dbReference type="eggNOG" id="ENOG502QW1E">
    <property type="taxonomic scope" value="Eukaryota"/>
</dbReference>
<feature type="region of interest" description="Disordered" evidence="1">
    <location>
        <begin position="1"/>
        <end position="46"/>
    </location>
</feature>
<feature type="region of interest" description="Disordered" evidence="1">
    <location>
        <begin position="112"/>
        <end position="132"/>
    </location>
</feature>
<proteinExistence type="predicted"/>
<dbReference type="SUPFAM" id="SSF82708">
    <property type="entry name" value="R3H domain"/>
    <property type="match status" value="1"/>
</dbReference>
<dbReference type="PANTHER" id="PTHR13498">
    <property type="entry name" value="SPERM ASSOCIATED ANTIGEN 7"/>
    <property type="match status" value="1"/>
</dbReference>
<dbReference type="EMBL" id="GG666451">
    <property type="protein sequence ID" value="EEN70000.1"/>
    <property type="molecule type" value="Genomic_DNA"/>
</dbReference>
<evidence type="ECO:0000256" key="1">
    <source>
        <dbReference type="SAM" id="MobiDB-lite"/>
    </source>
</evidence>
<reference evidence="2" key="1">
    <citation type="journal article" date="2008" name="Nature">
        <title>The amphioxus genome and the evolution of the chordate karyotype.</title>
        <authorList>
            <consortium name="US DOE Joint Genome Institute (JGI-PGF)"/>
            <person name="Putnam N.H."/>
            <person name="Butts T."/>
            <person name="Ferrier D.E.K."/>
            <person name="Furlong R.F."/>
            <person name="Hellsten U."/>
            <person name="Kawashima T."/>
            <person name="Robinson-Rechavi M."/>
            <person name="Shoguchi E."/>
            <person name="Terry A."/>
            <person name="Yu J.-K."/>
            <person name="Benito-Gutierrez E.L."/>
            <person name="Dubchak I."/>
            <person name="Garcia-Fernandez J."/>
            <person name="Gibson-Brown J.J."/>
            <person name="Grigoriev I.V."/>
            <person name="Horton A.C."/>
            <person name="de Jong P.J."/>
            <person name="Jurka J."/>
            <person name="Kapitonov V.V."/>
            <person name="Kohara Y."/>
            <person name="Kuroki Y."/>
            <person name="Lindquist E."/>
            <person name="Lucas S."/>
            <person name="Osoegawa K."/>
            <person name="Pennacchio L.A."/>
            <person name="Salamov A.A."/>
            <person name="Satou Y."/>
            <person name="Sauka-Spengler T."/>
            <person name="Schmutz J."/>
            <person name="Shin-I T."/>
            <person name="Toyoda A."/>
            <person name="Bronner-Fraser M."/>
            <person name="Fujiyama A."/>
            <person name="Holland L.Z."/>
            <person name="Holland P.W.H."/>
            <person name="Satoh N."/>
            <person name="Rokhsar D.S."/>
        </authorList>
    </citation>
    <scope>NUCLEOTIDE SEQUENCE [LARGE SCALE GENOMIC DNA]</scope>
    <source>
        <strain evidence="2">S238N-H82</strain>
        <tissue evidence="2">Testes</tissue>
    </source>
</reference>
<dbReference type="GO" id="GO:0003676">
    <property type="term" value="F:nucleic acid binding"/>
    <property type="evidence" value="ECO:0007669"/>
    <property type="project" value="InterPro"/>
</dbReference>
<feature type="compositionally biased region" description="Basic and acidic residues" evidence="1">
    <location>
        <begin position="20"/>
        <end position="43"/>
    </location>
</feature>
<dbReference type="InterPro" id="IPR017330">
    <property type="entry name" value="SPAG7"/>
</dbReference>
<dbReference type="Gene3D" id="3.30.1370.50">
    <property type="entry name" value="R3H-like domain"/>
    <property type="match status" value="1"/>
</dbReference>
<feature type="region of interest" description="Disordered" evidence="1">
    <location>
        <begin position="159"/>
        <end position="206"/>
    </location>
</feature>
<dbReference type="InParanoid" id="C3XPX9"/>
<dbReference type="PANTHER" id="PTHR13498:SF3">
    <property type="entry name" value="SPERM-ASSOCIATED ANTIGEN 7"/>
    <property type="match status" value="1"/>
</dbReference>
<sequence>MADLLGSILSSMEKPPTIGEEEKKKAKKQREQLEKLQAQEKAAKSKFRKRIVDEVNKFINDSSRTRHKFEAMDKMARTIVTGKEFAPSDEELEAYRRGEEWDPNKAEEMKRLKEAQVEEPSSSQASQKVVPMSNYKDKYKHLIGDTSAKAAAQITTANKAYGFVPSENKRDQRSIEEVQNQIRAKKRQKTEDPTADAAQSSSNEEQ</sequence>